<accession>A0A1M6LB91</accession>
<name>A0A1M6LB91_9FLAO</name>
<dbReference type="Proteomes" id="UP000184232">
    <property type="component" value="Unassembled WGS sequence"/>
</dbReference>
<keyword evidence="2" id="KW-1185">Reference proteome</keyword>
<proteinExistence type="predicted"/>
<evidence type="ECO:0000313" key="2">
    <source>
        <dbReference type="Proteomes" id="UP000184232"/>
    </source>
</evidence>
<dbReference type="STRING" id="683124.SAMN05444337_2442"/>
<dbReference type="EMBL" id="FQZH01000005">
    <property type="protein sequence ID" value="SHJ68491.1"/>
    <property type="molecule type" value="Genomic_DNA"/>
</dbReference>
<protein>
    <submittedName>
        <fullName evidence="1">Uncharacterized protein</fullName>
    </submittedName>
</protein>
<evidence type="ECO:0000313" key="1">
    <source>
        <dbReference type="EMBL" id="SHJ68491.1"/>
    </source>
</evidence>
<organism evidence="1 2">
    <name type="scientific">Flavobacterium haoranii</name>
    <dbReference type="NCBI Taxonomy" id="683124"/>
    <lineage>
        <taxon>Bacteria</taxon>
        <taxon>Pseudomonadati</taxon>
        <taxon>Bacteroidota</taxon>
        <taxon>Flavobacteriia</taxon>
        <taxon>Flavobacteriales</taxon>
        <taxon>Flavobacteriaceae</taxon>
        <taxon>Flavobacterium</taxon>
    </lineage>
</organism>
<sequence>MLSSTTFYAQQFKFKTTSLTVLERGGRNNEWGKWSEPLDTQLYIVLDFDKSKIIVYSREIQHYRILENLPKEVTNVDEINSYLCKNQFGEAAKVSFLVRKDQSNKTQMYIYFTDIVFCYDITEVTE</sequence>
<gene>
    <name evidence="1" type="ORF">SAMN05444337_2442</name>
</gene>
<dbReference type="AlphaFoldDB" id="A0A1M6LB91"/>
<reference evidence="2" key="1">
    <citation type="submission" date="2016-11" db="EMBL/GenBank/DDBJ databases">
        <authorList>
            <person name="Varghese N."/>
            <person name="Submissions S."/>
        </authorList>
    </citation>
    <scope>NUCLEOTIDE SEQUENCE [LARGE SCALE GENOMIC DNA]</scope>
    <source>
        <strain evidence="2">DSM 22807</strain>
    </source>
</reference>